<accession>A0A1P8UFK5</accession>
<dbReference type="Pfam" id="PF14213">
    <property type="entry name" value="DUF4325"/>
    <property type="match status" value="1"/>
</dbReference>
<dbReference type="Proteomes" id="UP000243807">
    <property type="component" value="Chromosome"/>
</dbReference>
<organism evidence="2 3">
    <name type="scientific">Acidihalobacter ferrooxydans</name>
    <dbReference type="NCBI Taxonomy" id="1765967"/>
    <lineage>
        <taxon>Bacteria</taxon>
        <taxon>Pseudomonadati</taxon>
        <taxon>Pseudomonadota</taxon>
        <taxon>Gammaproteobacteria</taxon>
        <taxon>Chromatiales</taxon>
        <taxon>Ectothiorhodospiraceae</taxon>
        <taxon>Acidihalobacter</taxon>
    </lineage>
</organism>
<evidence type="ECO:0000259" key="1">
    <source>
        <dbReference type="Pfam" id="PF14213"/>
    </source>
</evidence>
<dbReference type="AlphaFoldDB" id="A0A1P8UFK5"/>
<keyword evidence="3" id="KW-1185">Reference proteome</keyword>
<evidence type="ECO:0000313" key="3">
    <source>
        <dbReference type="Proteomes" id="UP000243807"/>
    </source>
</evidence>
<proteinExistence type="predicted"/>
<dbReference type="KEGG" id="afy:BW247_05535"/>
<gene>
    <name evidence="2" type="ORF">BW247_05535</name>
</gene>
<sequence>MKAGPLLRVSIMTTSSKTVFVSIKDLTEKFSTRAMGALVREKLLLDLSRHDKVVLDMGDIQMSPSFADECFGFLIVDLGLDTIRHRLSFVGADRQAKILLQHVMLRRSSNRSYAA</sequence>
<dbReference type="EMBL" id="CP019434">
    <property type="protein sequence ID" value="APZ42626.1"/>
    <property type="molecule type" value="Genomic_DNA"/>
</dbReference>
<reference evidence="2 3" key="1">
    <citation type="submission" date="2017-01" db="EMBL/GenBank/DDBJ databases">
        <title>Draft sequence of Acidihalobacter ferrooxidans strain DSM 14175 (strain V8).</title>
        <authorList>
            <person name="Khaleque H.N."/>
            <person name="Ramsay J.P."/>
            <person name="Murphy R.J.T."/>
            <person name="Kaksonen A.H."/>
            <person name="Boxall N.J."/>
            <person name="Watkin E.L.J."/>
        </authorList>
    </citation>
    <scope>NUCLEOTIDE SEQUENCE [LARGE SCALE GENOMIC DNA]</scope>
    <source>
        <strain evidence="2 3">V8</strain>
    </source>
</reference>
<protein>
    <recommendedName>
        <fullName evidence="1">DUF4325 domain-containing protein</fullName>
    </recommendedName>
</protein>
<dbReference type="InterPro" id="IPR025474">
    <property type="entry name" value="DUF4325"/>
</dbReference>
<feature type="domain" description="DUF4325" evidence="1">
    <location>
        <begin position="36"/>
        <end position="93"/>
    </location>
</feature>
<name>A0A1P8UFK5_9GAMM</name>
<evidence type="ECO:0000313" key="2">
    <source>
        <dbReference type="EMBL" id="APZ42626.1"/>
    </source>
</evidence>